<keyword evidence="3 6" id="KW-1133">Transmembrane helix</keyword>
<evidence type="ECO:0000256" key="3">
    <source>
        <dbReference type="ARBA" id="ARBA00022989"/>
    </source>
</evidence>
<reference evidence="8 9" key="1">
    <citation type="submission" date="2024-06" db="EMBL/GenBank/DDBJ databases">
        <title>Novosphingobium rhizovicinus M1R2S20.</title>
        <authorList>
            <person name="Sun J.-Q."/>
        </authorList>
    </citation>
    <scope>NUCLEOTIDE SEQUENCE [LARGE SCALE GENOMIC DNA]</scope>
    <source>
        <strain evidence="8 9">M1R2S20</strain>
    </source>
</reference>
<dbReference type="Proteomes" id="UP001556118">
    <property type="component" value="Unassembled WGS sequence"/>
</dbReference>
<comment type="caution">
    <text evidence="8">The sequence shown here is derived from an EMBL/GenBank/DDBJ whole genome shotgun (WGS) entry which is preliminary data.</text>
</comment>
<name>A0ABV3REW2_9SPHN</name>
<dbReference type="Pfam" id="PF04116">
    <property type="entry name" value="FA_hydroxylase"/>
    <property type="match status" value="1"/>
</dbReference>
<dbReference type="InterPro" id="IPR006694">
    <property type="entry name" value="Fatty_acid_hydroxylase"/>
</dbReference>
<feature type="domain" description="Fatty acid hydroxylase" evidence="7">
    <location>
        <begin position="96"/>
        <end position="230"/>
    </location>
</feature>
<feature type="transmembrane region" description="Helical" evidence="6">
    <location>
        <begin position="53"/>
        <end position="72"/>
    </location>
</feature>
<dbReference type="InterPro" id="IPR050307">
    <property type="entry name" value="Sterol_Desaturase_Related"/>
</dbReference>
<comment type="subcellular location">
    <subcellularLocation>
        <location evidence="1">Membrane</location>
    </subcellularLocation>
</comment>
<feature type="transmembrane region" description="Helical" evidence="6">
    <location>
        <begin position="12"/>
        <end position="33"/>
    </location>
</feature>
<dbReference type="RefSeq" id="WP_367774810.1">
    <property type="nucleotide sequence ID" value="NZ_JBFNXR010000052.1"/>
</dbReference>
<dbReference type="EC" id="1.-.-.-" evidence="8"/>
<evidence type="ECO:0000256" key="6">
    <source>
        <dbReference type="SAM" id="Phobius"/>
    </source>
</evidence>
<evidence type="ECO:0000313" key="9">
    <source>
        <dbReference type="Proteomes" id="UP001556118"/>
    </source>
</evidence>
<keyword evidence="4 6" id="KW-0472">Membrane</keyword>
<evidence type="ECO:0000256" key="1">
    <source>
        <dbReference type="ARBA" id="ARBA00004370"/>
    </source>
</evidence>
<feature type="transmembrane region" description="Helical" evidence="6">
    <location>
        <begin position="92"/>
        <end position="109"/>
    </location>
</feature>
<accession>A0ABV3REW2</accession>
<keyword evidence="9" id="KW-1185">Reference proteome</keyword>
<evidence type="ECO:0000256" key="2">
    <source>
        <dbReference type="ARBA" id="ARBA00022692"/>
    </source>
</evidence>
<keyword evidence="8" id="KW-0560">Oxidoreductase</keyword>
<organism evidence="8 9">
    <name type="scientific">Novosphingobium rhizovicinum</name>
    <dbReference type="NCBI Taxonomy" id="3228928"/>
    <lineage>
        <taxon>Bacteria</taxon>
        <taxon>Pseudomonadati</taxon>
        <taxon>Pseudomonadota</taxon>
        <taxon>Alphaproteobacteria</taxon>
        <taxon>Sphingomonadales</taxon>
        <taxon>Sphingomonadaceae</taxon>
        <taxon>Novosphingobium</taxon>
    </lineage>
</organism>
<proteinExistence type="predicted"/>
<keyword evidence="2 6" id="KW-0812">Transmembrane</keyword>
<dbReference type="PANTHER" id="PTHR11863">
    <property type="entry name" value="STEROL DESATURASE"/>
    <property type="match status" value="1"/>
</dbReference>
<evidence type="ECO:0000256" key="5">
    <source>
        <dbReference type="SAM" id="MobiDB-lite"/>
    </source>
</evidence>
<feature type="region of interest" description="Disordered" evidence="5">
    <location>
        <begin position="240"/>
        <end position="261"/>
    </location>
</feature>
<evidence type="ECO:0000313" key="8">
    <source>
        <dbReference type="EMBL" id="MEW9856378.1"/>
    </source>
</evidence>
<evidence type="ECO:0000259" key="7">
    <source>
        <dbReference type="Pfam" id="PF04116"/>
    </source>
</evidence>
<evidence type="ECO:0000256" key="4">
    <source>
        <dbReference type="ARBA" id="ARBA00023136"/>
    </source>
</evidence>
<feature type="compositionally biased region" description="Low complexity" evidence="5">
    <location>
        <begin position="247"/>
        <end position="261"/>
    </location>
</feature>
<sequence length="261" mass="29888">MFKALISGEDMLSLWLAAFVVTGIAAGVISGFFKARKIQPRGFKWKVFRNEAFFAVITLTISGTVIGGANHWLRSNGWITFNSAPVAWWQTALEYVAYFILFDTYFYWLHRWMHKEPVYSWVHKLHHKSTSPNMLTTLSVNPLESLINGGFVPLFLACFTVHETTVALITPTNILMGLYVHSGYEFLPRWWNRTRATKWFISATFHDQHHRYFTGNFGGYTTIWDRICGTMRPRFEADFEKRRTKESASGAVSAGPAAEPA</sequence>
<protein>
    <submittedName>
        <fullName evidence="8">Sterol desaturase family protein</fullName>
        <ecNumber evidence="8">1.-.-.-</ecNumber>
    </submittedName>
</protein>
<gene>
    <name evidence="8" type="ORF">ABUH87_14665</name>
</gene>
<dbReference type="EMBL" id="JBFNXR010000052">
    <property type="protein sequence ID" value="MEW9856378.1"/>
    <property type="molecule type" value="Genomic_DNA"/>
</dbReference>
<dbReference type="GO" id="GO:0016491">
    <property type="term" value="F:oxidoreductase activity"/>
    <property type="evidence" value="ECO:0007669"/>
    <property type="project" value="UniProtKB-KW"/>
</dbReference>